<keyword evidence="2 5" id="KW-0863">Zinc-finger</keyword>
<sequence>VVCQEMRNQKEMRSFTRNDTKRTTWVNAVRSTTEGRRSLMDLLSAENNPYLCDSHFSPSDFIHTFYTTVLRPDAIPTFVIFKDSVAKSRGERTLDTPIVQGFLEIKDELTEDLADFKYYDPINQCDFKKEPLEIEGSSETTLPLFENDAPIKEEFVEVKKESIGNFDFVKQEEPIADIYCPSTGKSRPIGYCKFNEKESRIEQEMDRYRKKLEVPSNFKPRFYREKIVVMKRAHPEVYYHSPDMSRPF</sequence>
<keyword evidence="4 5" id="KW-0238">DNA-binding</keyword>
<proteinExistence type="predicted"/>
<dbReference type="GO" id="GO:0008270">
    <property type="term" value="F:zinc ion binding"/>
    <property type="evidence" value="ECO:0007669"/>
    <property type="project" value="UniProtKB-KW"/>
</dbReference>
<organism evidence="7 8">
    <name type="scientific">Pristionchus mayeri</name>
    <dbReference type="NCBI Taxonomy" id="1317129"/>
    <lineage>
        <taxon>Eukaryota</taxon>
        <taxon>Metazoa</taxon>
        <taxon>Ecdysozoa</taxon>
        <taxon>Nematoda</taxon>
        <taxon>Chromadorea</taxon>
        <taxon>Rhabditida</taxon>
        <taxon>Rhabditina</taxon>
        <taxon>Diplogasteromorpha</taxon>
        <taxon>Diplogasteroidea</taxon>
        <taxon>Neodiplogasteridae</taxon>
        <taxon>Pristionchus</taxon>
    </lineage>
</organism>
<evidence type="ECO:0000256" key="2">
    <source>
        <dbReference type="ARBA" id="ARBA00022771"/>
    </source>
</evidence>
<evidence type="ECO:0000256" key="5">
    <source>
        <dbReference type="PROSITE-ProRule" id="PRU00309"/>
    </source>
</evidence>
<evidence type="ECO:0000313" key="8">
    <source>
        <dbReference type="Proteomes" id="UP001328107"/>
    </source>
</evidence>
<evidence type="ECO:0000259" key="6">
    <source>
        <dbReference type="PROSITE" id="PS50950"/>
    </source>
</evidence>
<keyword evidence="8" id="KW-1185">Reference proteome</keyword>
<evidence type="ECO:0000256" key="3">
    <source>
        <dbReference type="ARBA" id="ARBA00022833"/>
    </source>
</evidence>
<dbReference type="GO" id="GO:0003677">
    <property type="term" value="F:DNA binding"/>
    <property type="evidence" value="ECO:0007669"/>
    <property type="project" value="UniProtKB-UniRule"/>
</dbReference>
<dbReference type="EMBL" id="BTRK01000001">
    <property type="protein sequence ID" value="GMR30960.1"/>
    <property type="molecule type" value="Genomic_DNA"/>
</dbReference>
<keyword evidence="1" id="KW-0479">Metal-binding</keyword>
<dbReference type="InterPro" id="IPR006612">
    <property type="entry name" value="THAP_Znf"/>
</dbReference>
<feature type="non-terminal residue" evidence="7">
    <location>
        <position position="248"/>
    </location>
</feature>
<dbReference type="SUPFAM" id="SSF57716">
    <property type="entry name" value="Glucocorticoid receptor-like (DNA-binding domain)"/>
    <property type="match status" value="1"/>
</dbReference>
<keyword evidence="3" id="KW-0862">Zinc</keyword>
<gene>
    <name evidence="7" type="ORF">PMAYCL1PPCAC_01155</name>
</gene>
<dbReference type="Proteomes" id="UP001328107">
    <property type="component" value="Unassembled WGS sequence"/>
</dbReference>
<accession>A0AAN4Z5C0</accession>
<name>A0AAN4Z5C0_9BILA</name>
<reference evidence="8" key="1">
    <citation type="submission" date="2022-10" db="EMBL/GenBank/DDBJ databases">
        <title>Genome assembly of Pristionchus species.</title>
        <authorList>
            <person name="Yoshida K."/>
            <person name="Sommer R.J."/>
        </authorList>
    </citation>
    <scope>NUCLEOTIDE SEQUENCE [LARGE SCALE GENOMIC DNA]</scope>
    <source>
        <strain evidence="8">RS5460</strain>
    </source>
</reference>
<evidence type="ECO:0000256" key="1">
    <source>
        <dbReference type="ARBA" id="ARBA00022723"/>
    </source>
</evidence>
<evidence type="ECO:0000256" key="4">
    <source>
        <dbReference type="ARBA" id="ARBA00023125"/>
    </source>
</evidence>
<protein>
    <recommendedName>
        <fullName evidence="6">THAP-type domain-containing protein</fullName>
    </recommendedName>
</protein>
<dbReference type="Pfam" id="PF05485">
    <property type="entry name" value="THAP"/>
    <property type="match status" value="1"/>
</dbReference>
<feature type="non-terminal residue" evidence="7">
    <location>
        <position position="1"/>
    </location>
</feature>
<comment type="caution">
    <text evidence="7">The sequence shown here is derived from an EMBL/GenBank/DDBJ whole genome shotgun (WGS) entry which is preliminary data.</text>
</comment>
<dbReference type="AlphaFoldDB" id="A0AAN4Z5C0"/>
<evidence type="ECO:0000313" key="7">
    <source>
        <dbReference type="EMBL" id="GMR30960.1"/>
    </source>
</evidence>
<dbReference type="PROSITE" id="PS50950">
    <property type="entry name" value="ZF_THAP"/>
    <property type="match status" value="1"/>
</dbReference>
<feature type="domain" description="THAP-type" evidence="6">
    <location>
        <begin position="1"/>
        <end position="79"/>
    </location>
</feature>